<feature type="domain" description="Exonuclease" evidence="1">
    <location>
        <begin position="47"/>
        <end position="212"/>
    </location>
</feature>
<dbReference type="NCBIfam" id="NF006615">
    <property type="entry name" value="PRK09182.1"/>
    <property type="match status" value="1"/>
</dbReference>
<accession>A0ABS7JHN4</accession>
<dbReference type="InterPro" id="IPR012337">
    <property type="entry name" value="RNaseH-like_sf"/>
</dbReference>
<dbReference type="Pfam" id="PF00929">
    <property type="entry name" value="RNase_T"/>
    <property type="match status" value="1"/>
</dbReference>
<dbReference type="SUPFAM" id="SSF53098">
    <property type="entry name" value="Ribonuclease H-like"/>
    <property type="match status" value="1"/>
</dbReference>
<name>A0ABS7JHN4_9SPHN</name>
<dbReference type="Proteomes" id="UP000776651">
    <property type="component" value="Unassembled WGS sequence"/>
</dbReference>
<dbReference type="InterPro" id="IPR036397">
    <property type="entry name" value="RNaseH_sf"/>
</dbReference>
<dbReference type="SMART" id="SM00479">
    <property type="entry name" value="EXOIII"/>
    <property type="match status" value="1"/>
</dbReference>
<dbReference type="RefSeq" id="WP_221598664.1">
    <property type="nucleotide sequence ID" value="NZ_JAIGNQ010000004.1"/>
</dbReference>
<dbReference type="Gene3D" id="3.30.420.10">
    <property type="entry name" value="Ribonuclease H-like superfamily/Ribonuclease H"/>
    <property type="match status" value="1"/>
</dbReference>
<reference evidence="2 3" key="1">
    <citation type="submission" date="2021-08" db="EMBL/GenBank/DDBJ databases">
        <title>Comparative Genomics Analysis of the Genus Qipengyuania Reveals Extensive Genetic Diversity and Metabolic Versatility, Including the Description of Fifteen Novel Species.</title>
        <authorList>
            <person name="Liu Y."/>
        </authorList>
    </citation>
    <scope>NUCLEOTIDE SEQUENCE [LARGE SCALE GENOMIC DNA]</scope>
    <source>
        <strain evidence="2 3">GH25</strain>
    </source>
</reference>
<evidence type="ECO:0000313" key="2">
    <source>
        <dbReference type="EMBL" id="MBX7489532.1"/>
    </source>
</evidence>
<evidence type="ECO:0000259" key="1">
    <source>
        <dbReference type="SMART" id="SM00479"/>
    </source>
</evidence>
<gene>
    <name evidence="2" type="ORF">K3177_13500</name>
</gene>
<evidence type="ECO:0000313" key="3">
    <source>
        <dbReference type="Proteomes" id="UP000776651"/>
    </source>
</evidence>
<comment type="caution">
    <text evidence="2">The sequence shown here is derived from an EMBL/GenBank/DDBJ whole genome shotgun (WGS) entry which is preliminary data.</text>
</comment>
<dbReference type="CDD" id="cd06127">
    <property type="entry name" value="DEDDh"/>
    <property type="match status" value="1"/>
</dbReference>
<keyword evidence="3" id="KW-1185">Reference proteome</keyword>
<dbReference type="InterPro" id="IPR013520">
    <property type="entry name" value="Ribonucl_H"/>
</dbReference>
<organism evidence="2 3">
    <name type="scientific">Qipengyuania pacifica</name>
    <dbReference type="NCBI Taxonomy" id="2860199"/>
    <lineage>
        <taxon>Bacteria</taxon>
        <taxon>Pseudomonadati</taxon>
        <taxon>Pseudomonadota</taxon>
        <taxon>Alphaproteobacteria</taxon>
        <taxon>Sphingomonadales</taxon>
        <taxon>Erythrobacteraceae</taxon>
        <taxon>Qipengyuania</taxon>
    </lineage>
</organism>
<protein>
    <submittedName>
        <fullName evidence="2">DNA polymerase III subunit epsilon</fullName>
    </submittedName>
</protein>
<dbReference type="EMBL" id="JAIGNQ010000004">
    <property type="protein sequence ID" value="MBX7489532.1"/>
    <property type="molecule type" value="Genomic_DNA"/>
</dbReference>
<proteinExistence type="predicted"/>
<sequence length="297" mass="33598">MNTDHLNPEFEEAAQRLETDPQFRVLREVPKPFSEMPGNGAPPAGKCVCIIDLETSGIDPDRHKIIELALMMVFVSEDGDVLGHFGPLSWLEDPRVPLEPEITMLTGLCNHHLTDHTINDAAVTGMLERADLLVAHNCAFEIGWLERRYPALKGKPWACSMRDLPWLQLGLDGRAQTALLNQHGWFSSAHRAAADVWSLFWLLRESKSGWLKGPRRTHLQRLLEAADQKTALVEARGAPFAAKERLRARGYSWHPAPRKVWAKEIAQIAVEHEETWFQIEGLPAPIVREITACERHR</sequence>